<accession>A0AAE3XGW1</accession>
<dbReference type="PROSITE" id="PS50943">
    <property type="entry name" value="HTH_CROC1"/>
    <property type="match status" value="1"/>
</dbReference>
<feature type="domain" description="HTH cro/C1-type" evidence="2">
    <location>
        <begin position="15"/>
        <end position="69"/>
    </location>
</feature>
<dbReference type="GO" id="GO:0003700">
    <property type="term" value="F:DNA-binding transcription factor activity"/>
    <property type="evidence" value="ECO:0007669"/>
    <property type="project" value="TreeGrafter"/>
</dbReference>
<protein>
    <submittedName>
        <fullName evidence="3">Transcriptional regulator with XRE-family HTH domain</fullName>
    </submittedName>
</protein>
<dbReference type="InterPro" id="IPR011051">
    <property type="entry name" value="RmlC_Cupin_sf"/>
</dbReference>
<dbReference type="SUPFAM" id="SSF47413">
    <property type="entry name" value="lambda repressor-like DNA-binding domains"/>
    <property type="match status" value="1"/>
</dbReference>
<dbReference type="CDD" id="cd02209">
    <property type="entry name" value="cupin_XRE_C"/>
    <property type="match status" value="1"/>
</dbReference>
<gene>
    <name evidence="3" type="ORF">HNQ88_000357</name>
</gene>
<comment type="caution">
    <text evidence="3">The sequence shown here is derived from an EMBL/GenBank/DDBJ whole genome shotgun (WGS) entry which is preliminary data.</text>
</comment>
<dbReference type="Pfam" id="PF12844">
    <property type="entry name" value="HTH_19"/>
    <property type="match status" value="1"/>
</dbReference>
<dbReference type="CDD" id="cd00093">
    <property type="entry name" value="HTH_XRE"/>
    <property type="match status" value="1"/>
</dbReference>
<evidence type="ECO:0000256" key="1">
    <source>
        <dbReference type="ARBA" id="ARBA00023125"/>
    </source>
</evidence>
<dbReference type="InterPro" id="IPR001387">
    <property type="entry name" value="Cro/C1-type_HTH"/>
</dbReference>
<keyword evidence="1" id="KW-0238">DNA-binding</keyword>
<dbReference type="InterPro" id="IPR014710">
    <property type="entry name" value="RmlC-like_jellyroll"/>
</dbReference>
<reference evidence="3" key="1">
    <citation type="submission" date="2023-07" db="EMBL/GenBank/DDBJ databases">
        <title>Genomic Encyclopedia of Type Strains, Phase IV (KMG-IV): sequencing the most valuable type-strain genomes for metagenomic binning, comparative biology and taxonomic classification.</title>
        <authorList>
            <person name="Goeker M."/>
        </authorList>
    </citation>
    <scope>NUCLEOTIDE SEQUENCE</scope>
    <source>
        <strain evidence="3">DSM 26174</strain>
    </source>
</reference>
<dbReference type="GO" id="GO:0003677">
    <property type="term" value="F:DNA binding"/>
    <property type="evidence" value="ECO:0007669"/>
    <property type="project" value="UniProtKB-KW"/>
</dbReference>
<dbReference type="Pfam" id="PF07883">
    <property type="entry name" value="Cupin_2"/>
    <property type="match status" value="1"/>
</dbReference>
<sequence length="193" mass="21954">MAVKSDRLSNIGKIIKETRTEKKMSLQDVATKSSITSSLLSKIENFKTVPSIPVLFHIAEALEVDMSELVKNVNAKEFSFIHIKKDELQGYDKEDSKGLMFYDLMTYPFKHVNMRANIVKVSPNTNHEPFTANGMELIFNLSGKLTYRMGENEIYINEGDTLFFDGNTPHSLQNFDTLKDALLFKVSFMNPNS</sequence>
<dbReference type="EMBL" id="JAVDQD010000001">
    <property type="protein sequence ID" value="MDR6237381.1"/>
    <property type="molecule type" value="Genomic_DNA"/>
</dbReference>
<name>A0AAE3XGW1_9BACT</name>
<dbReference type="GO" id="GO:0005829">
    <property type="term" value="C:cytosol"/>
    <property type="evidence" value="ECO:0007669"/>
    <property type="project" value="TreeGrafter"/>
</dbReference>
<keyword evidence="4" id="KW-1185">Reference proteome</keyword>
<dbReference type="Proteomes" id="UP001185092">
    <property type="component" value="Unassembled WGS sequence"/>
</dbReference>
<dbReference type="InterPro" id="IPR050807">
    <property type="entry name" value="TransReg_Diox_bact_type"/>
</dbReference>
<evidence type="ECO:0000259" key="2">
    <source>
        <dbReference type="PROSITE" id="PS50943"/>
    </source>
</evidence>
<dbReference type="PANTHER" id="PTHR46797">
    <property type="entry name" value="HTH-TYPE TRANSCRIPTIONAL REGULATOR"/>
    <property type="match status" value="1"/>
</dbReference>
<dbReference type="Gene3D" id="1.10.260.40">
    <property type="entry name" value="lambda repressor-like DNA-binding domains"/>
    <property type="match status" value="1"/>
</dbReference>
<dbReference type="AlphaFoldDB" id="A0AAE3XGW1"/>
<evidence type="ECO:0000313" key="4">
    <source>
        <dbReference type="Proteomes" id="UP001185092"/>
    </source>
</evidence>
<organism evidence="3 4">
    <name type="scientific">Aureibacter tunicatorum</name>
    <dbReference type="NCBI Taxonomy" id="866807"/>
    <lineage>
        <taxon>Bacteria</taxon>
        <taxon>Pseudomonadati</taxon>
        <taxon>Bacteroidota</taxon>
        <taxon>Cytophagia</taxon>
        <taxon>Cytophagales</taxon>
        <taxon>Persicobacteraceae</taxon>
        <taxon>Aureibacter</taxon>
    </lineage>
</organism>
<evidence type="ECO:0000313" key="3">
    <source>
        <dbReference type="EMBL" id="MDR6237381.1"/>
    </source>
</evidence>
<proteinExistence type="predicted"/>
<dbReference type="SUPFAM" id="SSF51182">
    <property type="entry name" value="RmlC-like cupins"/>
    <property type="match status" value="1"/>
</dbReference>
<dbReference type="InterPro" id="IPR010982">
    <property type="entry name" value="Lambda_DNA-bd_dom_sf"/>
</dbReference>
<dbReference type="Gene3D" id="2.60.120.10">
    <property type="entry name" value="Jelly Rolls"/>
    <property type="match status" value="1"/>
</dbReference>
<dbReference type="RefSeq" id="WP_309936842.1">
    <property type="nucleotide sequence ID" value="NZ_AP025305.1"/>
</dbReference>
<dbReference type="InterPro" id="IPR013096">
    <property type="entry name" value="Cupin_2"/>
</dbReference>
<dbReference type="PANTHER" id="PTHR46797:SF1">
    <property type="entry name" value="METHYLPHOSPHONATE SYNTHASE"/>
    <property type="match status" value="1"/>
</dbReference>
<dbReference type="SMART" id="SM00530">
    <property type="entry name" value="HTH_XRE"/>
    <property type="match status" value="1"/>
</dbReference>